<evidence type="ECO:0000259" key="6">
    <source>
        <dbReference type="SMART" id="SM00499"/>
    </source>
</evidence>
<keyword evidence="2" id="KW-0732">Signal</keyword>
<comment type="caution">
    <text evidence="7">The sequence shown here is derived from an EMBL/GenBank/DDBJ whole genome shotgun (WGS) entry which is preliminary data.</text>
</comment>
<name>A0AAP0EYN2_9MAGN</name>
<dbReference type="InterPro" id="IPR036312">
    <property type="entry name" value="Bifun_inhib/LTP/seed_sf"/>
</dbReference>
<feature type="domain" description="Bifunctional inhibitor/plant lipid transfer protein/seed storage helical" evidence="6">
    <location>
        <begin position="71"/>
        <end position="148"/>
    </location>
</feature>
<evidence type="ECO:0000256" key="4">
    <source>
        <dbReference type="ARBA" id="ARBA00023180"/>
    </source>
</evidence>
<keyword evidence="8" id="KW-1185">Reference proteome</keyword>
<evidence type="ECO:0000256" key="1">
    <source>
        <dbReference type="ARBA" id="ARBA00009748"/>
    </source>
</evidence>
<evidence type="ECO:0000256" key="3">
    <source>
        <dbReference type="ARBA" id="ARBA00023157"/>
    </source>
</evidence>
<accession>A0AAP0EYN2</accession>
<proteinExistence type="inferred from homology"/>
<dbReference type="SMART" id="SM00499">
    <property type="entry name" value="AAI"/>
    <property type="match status" value="1"/>
</dbReference>
<dbReference type="Proteomes" id="UP001417504">
    <property type="component" value="Unassembled WGS sequence"/>
</dbReference>
<feature type="compositionally biased region" description="Low complexity" evidence="5">
    <location>
        <begin position="166"/>
        <end position="204"/>
    </location>
</feature>
<dbReference type="PANTHER" id="PTHR33044">
    <property type="entry name" value="BIFUNCTIONAL INHIBITOR/LIPID-TRANSFER PROTEIN/SEED STORAGE 2S ALBUMIN SUPERFAMILY PROTEIN-RELATED"/>
    <property type="match status" value="1"/>
</dbReference>
<keyword evidence="3" id="KW-1015">Disulfide bond</keyword>
<dbReference type="InterPro" id="IPR043325">
    <property type="entry name" value="LTSS"/>
</dbReference>
<evidence type="ECO:0000313" key="7">
    <source>
        <dbReference type="EMBL" id="KAK9102130.1"/>
    </source>
</evidence>
<dbReference type="EMBL" id="JBBNAE010000008">
    <property type="protein sequence ID" value="KAK9102130.1"/>
    <property type="molecule type" value="Genomic_DNA"/>
</dbReference>
<evidence type="ECO:0000256" key="5">
    <source>
        <dbReference type="SAM" id="MobiDB-lite"/>
    </source>
</evidence>
<evidence type="ECO:0000256" key="2">
    <source>
        <dbReference type="ARBA" id="ARBA00022729"/>
    </source>
</evidence>
<keyword evidence="4" id="KW-0325">Glycoprotein</keyword>
<evidence type="ECO:0000313" key="8">
    <source>
        <dbReference type="Proteomes" id="UP001417504"/>
    </source>
</evidence>
<dbReference type="AlphaFoldDB" id="A0AAP0EYN2"/>
<reference evidence="7 8" key="1">
    <citation type="submission" date="2024-01" db="EMBL/GenBank/DDBJ databases">
        <title>Genome assemblies of Stephania.</title>
        <authorList>
            <person name="Yang L."/>
        </authorList>
    </citation>
    <scope>NUCLEOTIDE SEQUENCE [LARGE SCALE GENOMIC DNA]</scope>
    <source>
        <strain evidence="7">QJT</strain>
        <tissue evidence="7">Leaf</tissue>
    </source>
</reference>
<protein>
    <recommendedName>
        <fullName evidence="6">Bifunctional inhibitor/plant lipid transfer protein/seed storage helical domain-containing protein</fullName>
    </recommendedName>
</protein>
<sequence>MDSFKYLHVRPQNSVQGRAPTSGIFIVEKSDQGGEGTMGRKMMRVMLLGCVIMAALAESTKGSMEDDEKDCADQLTNLAACIPYVSGSAKKPTQQCCDDTMKVKTAKPKCLCVLIKESTDPAMGLPVNTTLALQMPSVCNIDAKVSDCPSILKLPPDSPDAKIFKGATADTSSSSASTPPDSASDGSSSSSSSSSNAATTTSGSKVGPSSNNAATMGNFVKASILFFLAAWMFT</sequence>
<dbReference type="InterPro" id="IPR016140">
    <property type="entry name" value="Bifunc_inhib/LTP/seed_store"/>
</dbReference>
<feature type="region of interest" description="Disordered" evidence="5">
    <location>
        <begin position="162"/>
        <end position="211"/>
    </location>
</feature>
<dbReference type="Gene3D" id="1.10.110.10">
    <property type="entry name" value="Plant lipid-transfer and hydrophobic proteins"/>
    <property type="match status" value="1"/>
</dbReference>
<dbReference type="Pfam" id="PF14368">
    <property type="entry name" value="LTP_2"/>
    <property type="match status" value="1"/>
</dbReference>
<organism evidence="7 8">
    <name type="scientific">Stephania japonica</name>
    <dbReference type="NCBI Taxonomy" id="461633"/>
    <lineage>
        <taxon>Eukaryota</taxon>
        <taxon>Viridiplantae</taxon>
        <taxon>Streptophyta</taxon>
        <taxon>Embryophyta</taxon>
        <taxon>Tracheophyta</taxon>
        <taxon>Spermatophyta</taxon>
        <taxon>Magnoliopsida</taxon>
        <taxon>Ranunculales</taxon>
        <taxon>Menispermaceae</taxon>
        <taxon>Menispermoideae</taxon>
        <taxon>Cissampelideae</taxon>
        <taxon>Stephania</taxon>
    </lineage>
</organism>
<dbReference type="CDD" id="cd00010">
    <property type="entry name" value="AAI_LTSS"/>
    <property type="match status" value="1"/>
</dbReference>
<dbReference type="SUPFAM" id="SSF47699">
    <property type="entry name" value="Bifunctional inhibitor/lipid-transfer protein/seed storage 2S albumin"/>
    <property type="match status" value="1"/>
</dbReference>
<comment type="similarity">
    <text evidence="1">Belongs to the plant LTP family.</text>
</comment>
<gene>
    <name evidence="7" type="ORF">Sjap_019384</name>
</gene>